<dbReference type="InterPro" id="IPR036271">
    <property type="entry name" value="Tet_transcr_reg_TetR-rel_C_sf"/>
</dbReference>
<dbReference type="SUPFAM" id="SSF48498">
    <property type="entry name" value="Tetracyclin repressor-like, C-terminal domain"/>
    <property type="match status" value="1"/>
</dbReference>
<dbReference type="AlphaFoldDB" id="A0A4Q2TRU3"/>
<evidence type="ECO:0000313" key="5">
    <source>
        <dbReference type="Proteomes" id="UP000291088"/>
    </source>
</evidence>
<dbReference type="EMBL" id="SDVB01000106">
    <property type="protein sequence ID" value="RYC23253.1"/>
    <property type="molecule type" value="Genomic_DNA"/>
</dbReference>
<dbReference type="PRINTS" id="PR00455">
    <property type="entry name" value="HTHTETR"/>
</dbReference>
<dbReference type="InterPro" id="IPR041490">
    <property type="entry name" value="KstR2_TetR_C"/>
</dbReference>
<reference evidence="4 5" key="1">
    <citation type="submission" date="2019-01" db="EMBL/GenBank/DDBJ databases">
        <authorList>
            <person name="Deng T."/>
        </authorList>
    </citation>
    <scope>NUCLEOTIDE SEQUENCE [LARGE SCALE GENOMIC DNA]</scope>
    <source>
        <strain evidence="4 5">F8825</strain>
    </source>
</reference>
<evidence type="ECO:0000313" key="4">
    <source>
        <dbReference type="EMBL" id="RYC23253.1"/>
    </source>
</evidence>
<accession>A0A4Q2TRU3</accession>
<evidence type="ECO:0000259" key="3">
    <source>
        <dbReference type="PROSITE" id="PS50977"/>
    </source>
</evidence>
<comment type="caution">
    <text evidence="4">The sequence shown here is derived from an EMBL/GenBank/DDBJ whole genome shotgun (WGS) entry which is preliminary data.</text>
</comment>
<feature type="domain" description="HTH tetR-type" evidence="3">
    <location>
        <begin position="12"/>
        <end position="72"/>
    </location>
</feature>
<dbReference type="PANTHER" id="PTHR30055:SF237">
    <property type="entry name" value="TRANSCRIPTIONAL REPRESSOR MCE3R"/>
    <property type="match status" value="1"/>
</dbReference>
<dbReference type="Gene3D" id="1.10.357.10">
    <property type="entry name" value="Tetracycline Repressor, domain 2"/>
    <property type="match status" value="1"/>
</dbReference>
<proteinExistence type="predicted"/>
<gene>
    <name evidence="4" type="ORF">EUU22_03920</name>
</gene>
<dbReference type="InterPro" id="IPR050109">
    <property type="entry name" value="HTH-type_TetR-like_transc_reg"/>
</dbReference>
<dbReference type="Pfam" id="PF00440">
    <property type="entry name" value="TetR_N"/>
    <property type="match status" value="1"/>
</dbReference>
<dbReference type="PROSITE" id="PS50977">
    <property type="entry name" value="HTH_TETR_2"/>
    <property type="match status" value="1"/>
</dbReference>
<dbReference type="RefSeq" id="WP_129330776.1">
    <property type="nucleotide sequence ID" value="NZ_SDVB01000106.1"/>
</dbReference>
<evidence type="ECO:0000256" key="1">
    <source>
        <dbReference type="ARBA" id="ARBA00023125"/>
    </source>
</evidence>
<evidence type="ECO:0000256" key="2">
    <source>
        <dbReference type="PROSITE-ProRule" id="PRU00335"/>
    </source>
</evidence>
<dbReference type="Pfam" id="PF17932">
    <property type="entry name" value="TetR_C_24"/>
    <property type="match status" value="1"/>
</dbReference>
<keyword evidence="5" id="KW-1185">Reference proteome</keyword>
<dbReference type="InterPro" id="IPR001647">
    <property type="entry name" value="HTH_TetR"/>
</dbReference>
<dbReference type="Gene3D" id="1.10.10.60">
    <property type="entry name" value="Homeodomain-like"/>
    <property type="match status" value="1"/>
</dbReference>
<dbReference type="Proteomes" id="UP000291088">
    <property type="component" value="Unassembled WGS sequence"/>
</dbReference>
<dbReference type="GO" id="GO:0000976">
    <property type="term" value="F:transcription cis-regulatory region binding"/>
    <property type="evidence" value="ECO:0007669"/>
    <property type="project" value="TreeGrafter"/>
</dbReference>
<feature type="DNA-binding region" description="H-T-H motif" evidence="2">
    <location>
        <begin position="35"/>
        <end position="54"/>
    </location>
</feature>
<dbReference type="PANTHER" id="PTHR30055">
    <property type="entry name" value="HTH-TYPE TRANSCRIPTIONAL REGULATOR RUTR"/>
    <property type="match status" value="1"/>
</dbReference>
<dbReference type="SUPFAM" id="SSF46689">
    <property type="entry name" value="Homeodomain-like"/>
    <property type="match status" value="1"/>
</dbReference>
<organism evidence="4 5">
    <name type="scientific">Ciceribacter ferrooxidans</name>
    <dbReference type="NCBI Taxonomy" id="2509717"/>
    <lineage>
        <taxon>Bacteria</taxon>
        <taxon>Pseudomonadati</taxon>
        <taxon>Pseudomonadota</taxon>
        <taxon>Alphaproteobacteria</taxon>
        <taxon>Hyphomicrobiales</taxon>
        <taxon>Rhizobiaceae</taxon>
        <taxon>Ciceribacter</taxon>
    </lineage>
</organism>
<dbReference type="InterPro" id="IPR009057">
    <property type="entry name" value="Homeodomain-like_sf"/>
</dbReference>
<name>A0A4Q2TRU3_9HYPH</name>
<protein>
    <submittedName>
        <fullName evidence="4">TetR/AcrR family transcriptional regulator</fullName>
    </submittedName>
</protein>
<dbReference type="OrthoDB" id="7465645at2"/>
<sequence length="220" mass="24508">MSTEVNQSKRYSKRREHILTEALRVFSERGLESTGIKEIATNLGLTHPALYHYFTSKEQLVYEAVEKAILDEIAAMEKAVESLPPHPALQLYSLARAQVFHELDDRAYIPFVNAFLYGPLRNAAKLSEEQRNDILRLQRRIVGLYRDVVVAGQKSGEFAPGSPTMAAFGILGILSYTVFWFQPDGQMSAEAVAEVVAAQAVRSVSRLVDAEAQVSSKPPR</sequence>
<dbReference type="GO" id="GO:0003700">
    <property type="term" value="F:DNA-binding transcription factor activity"/>
    <property type="evidence" value="ECO:0007669"/>
    <property type="project" value="TreeGrafter"/>
</dbReference>
<keyword evidence="1 2" id="KW-0238">DNA-binding</keyword>